<sequence>EIFGPVLVVIAHDGDDDAVRIANDSPYGLSGTVFSGDDERAARVASRLRVGTVNVNGGVWYSADVPFGGYKQSGNGREMGVAEIMGEFDNKVAIITGAAQGIGEAYAHALARAGAAVVVADINAELGEGVAKQIVADGGKAIFASVDVSDPDSAI</sequence>
<organism evidence="2 3">
    <name type="scientific">Aduncisulcus paluster</name>
    <dbReference type="NCBI Taxonomy" id="2918883"/>
    <lineage>
        <taxon>Eukaryota</taxon>
        <taxon>Metamonada</taxon>
        <taxon>Carpediemonas-like organisms</taxon>
        <taxon>Aduncisulcus</taxon>
    </lineage>
</organism>
<evidence type="ECO:0000313" key="3">
    <source>
        <dbReference type="Proteomes" id="UP001057375"/>
    </source>
</evidence>
<protein>
    <submittedName>
        <fullName evidence="2">Short-chain dehydrogenase/reductase SDR like protein</fullName>
    </submittedName>
</protein>
<dbReference type="SUPFAM" id="SSF51735">
    <property type="entry name" value="NAD(P)-binding Rossmann-fold domains"/>
    <property type="match status" value="1"/>
</dbReference>
<dbReference type="InterPro" id="IPR016161">
    <property type="entry name" value="Ald_DH/histidinol_DH"/>
</dbReference>
<dbReference type="Gene3D" id="3.40.605.10">
    <property type="entry name" value="Aldehyde Dehydrogenase, Chain A, domain 1"/>
    <property type="match status" value="1"/>
</dbReference>
<dbReference type="Pfam" id="PF00106">
    <property type="entry name" value="adh_short"/>
    <property type="match status" value="1"/>
</dbReference>
<gene>
    <name evidence="2" type="ORF">ADUPG1_002791</name>
</gene>
<dbReference type="Gene3D" id="3.40.50.720">
    <property type="entry name" value="NAD(P)-binding Rossmann-like Domain"/>
    <property type="match status" value="1"/>
</dbReference>
<dbReference type="InterPro" id="IPR016162">
    <property type="entry name" value="Ald_DH_N"/>
</dbReference>
<dbReference type="EMBL" id="BQXS01003449">
    <property type="protein sequence ID" value="GKT34266.1"/>
    <property type="molecule type" value="Genomic_DNA"/>
</dbReference>
<dbReference type="PANTHER" id="PTHR42804">
    <property type="entry name" value="ALDEHYDE DEHYDROGENASE"/>
    <property type="match status" value="1"/>
</dbReference>
<feature type="non-terminal residue" evidence="2">
    <location>
        <position position="155"/>
    </location>
</feature>
<dbReference type="SUPFAM" id="SSF53720">
    <property type="entry name" value="ALDH-like"/>
    <property type="match status" value="1"/>
</dbReference>
<comment type="caution">
    <text evidence="2">The sequence shown here is derived from an EMBL/GenBank/DDBJ whole genome shotgun (WGS) entry which is preliminary data.</text>
</comment>
<evidence type="ECO:0000259" key="1">
    <source>
        <dbReference type="Pfam" id="PF00171"/>
    </source>
</evidence>
<dbReference type="PANTHER" id="PTHR42804:SF1">
    <property type="entry name" value="ALDEHYDE DEHYDROGENASE-RELATED"/>
    <property type="match status" value="1"/>
</dbReference>
<dbReference type="InterPro" id="IPR016163">
    <property type="entry name" value="Ald_DH_C"/>
</dbReference>
<name>A0ABQ5KQI9_9EUKA</name>
<keyword evidence="3" id="KW-1185">Reference proteome</keyword>
<proteinExistence type="predicted"/>
<dbReference type="InterPro" id="IPR015590">
    <property type="entry name" value="Aldehyde_DH_dom"/>
</dbReference>
<reference evidence="2" key="1">
    <citation type="submission" date="2022-03" db="EMBL/GenBank/DDBJ databases">
        <title>Draft genome sequence of Aduncisulcus paluster, a free-living microaerophilic Fornicata.</title>
        <authorList>
            <person name="Yuyama I."/>
            <person name="Kume K."/>
            <person name="Tamura T."/>
            <person name="Inagaki Y."/>
            <person name="Hashimoto T."/>
        </authorList>
    </citation>
    <scope>NUCLEOTIDE SEQUENCE</scope>
    <source>
        <strain evidence="2">NY0171</strain>
    </source>
</reference>
<feature type="non-terminal residue" evidence="2">
    <location>
        <position position="1"/>
    </location>
</feature>
<dbReference type="InterPro" id="IPR002347">
    <property type="entry name" value="SDR_fam"/>
</dbReference>
<dbReference type="InterPro" id="IPR036291">
    <property type="entry name" value="NAD(P)-bd_dom_sf"/>
</dbReference>
<dbReference type="Pfam" id="PF00171">
    <property type="entry name" value="Aldedh"/>
    <property type="match status" value="1"/>
</dbReference>
<evidence type="ECO:0000313" key="2">
    <source>
        <dbReference type="EMBL" id="GKT34266.1"/>
    </source>
</evidence>
<dbReference type="Proteomes" id="UP001057375">
    <property type="component" value="Unassembled WGS sequence"/>
</dbReference>
<accession>A0ABQ5KQI9</accession>
<dbReference type="Gene3D" id="3.40.309.10">
    <property type="entry name" value="Aldehyde Dehydrogenase, Chain A, domain 2"/>
    <property type="match status" value="1"/>
</dbReference>
<feature type="domain" description="Aldehyde dehydrogenase" evidence="1">
    <location>
        <begin position="1"/>
        <end position="84"/>
    </location>
</feature>